<dbReference type="SUPFAM" id="SSF53850">
    <property type="entry name" value="Periplasmic binding protein-like II"/>
    <property type="match status" value="1"/>
</dbReference>
<evidence type="ECO:0000256" key="4">
    <source>
        <dbReference type="ARBA" id="ARBA00023163"/>
    </source>
</evidence>
<dbReference type="InterPro" id="IPR036390">
    <property type="entry name" value="WH_DNA-bd_sf"/>
</dbReference>
<evidence type="ECO:0000256" key="3">
    <source>
        <dbReference type="ARBA" id="ARBA00023125"/>
    </source>
</evidence>
<evidence type="ECO:0000313" key="7">
    <source>
        <dbReference type="Proteomes" id="UP000619295"/>
    </source>
</evidence>
<dbReference type="Pfam" id="PF03466">
    <property type="entry name" value="LysR_substrate"/>
    <property type="match status" value="1"/>
</dbReference>
<dbReference type="EMBL" id="JACXWY010000004">
    <property type="protein sequence ID" value="MBD3845713.1"/>
    <property type="molecule type" value="Genomic_DNA"/>
</dbReference>
<sequence length="300" mass="33547">MSRRLPSLNALRCFEIVAAQLSIKKAALILNVSESAVSRQVKILEDQLGAPLFIRSHNGLEITDEGRRLALSVKEAFDHIANAIDPFRNERNAVTIKVLPTFALRWLLPRLRTFQERHPLIKVNVHTRLNDMTLNDNDADLGIRYGIGNWPQDCATELYQEWILPVCAPDYLAGHADGETDLAGATLLHPLPDRQDWVTWSEKSGTGLDARGGLDFDALDMALSAAECGLGVAMTDVVLAHQAIQSGRLVTPMRKAVPTGFSYYLVRPPEMRRRREVVVVEDWICSEIEGARELVRRYAS</sequence>
<keyword evidence="7" id="KW-1185">Reference proteome</keyword>
<evidence type="ECO:0000313" key="6">
    <source>
        <dbReference type="EMBL" id="MBD3845713.1"/>
    </source>
</evidence>
<protein>
    <submittedName>
        <fullName evidence="6">LysR family transcriptional regulator</fullName>
    </submittedName>
</protein>
<dbReference type="GO" id="GO:0003700">
    <property type="term" value="F:DNA-binding transcription factor activity"/>
    <property type="evidence" value="ECO:0007669"/>
    <property type="project" value="InterPro"/>
</dbReference>
<dbReference type="InterPro" id="IPR036388">
    <property type="entry name" value="WH-like_DNA-bd_sf"/>
</dbReference>
<accession>A0A927I0S7</accession>
<dbReference type="PANTHER" id="PTHR30537:SF74">
    <property type="entry name" value="HTH-TYPE TRANSCRIPTIONAL REGULATOR TRPI"/>
    <property type="match status" value="1"/>
</dbReference>
<name>A0A927I0S7_9HYPH</name>
<keyword evidence="2" id="KW-0805">Transcription regulation</keyword>
<dbReference type="InterPro" id="IPR005119">
    <property type="entry name" value="LysR_subst-bd"/>
</dbReference>
<organism evidence="6 7">
    <name type="scientific">Bosea spartocytisi</name>
    <dbReference type="NCBI Taxonomy" id="2773451"/>
    <lineage>
        <taxon>Bacteria</taxon>
        <taxon>Pseudomonadati</taxon>
        <taxon>Pseudomonadota</taxon>
        <taxon>Alphaproteobacteria</taxon>
        <taxon>Hyphomicrobiales</taxon>
        <taxon>Boseaceae</taxon>
        <taxon>Bosea</taxon>
    </lineage>
</organism>
<dbReference type="Gene3D" id="3.40.190.10">
    <property type="entry name" value="Periplasmic binding protein-like II"/>
    <property type="match status" value="2"/>
</dbReference>
<comment type="caution">
    <text evidence="6">The sequence shown here is derived from an EMBL/GenBank/DDBJ whole genome shotgun (WGS) entry which is preliminary data.</text>
</comment>
<dbReference type="PRINTS" id="PR00039">
    <property type="entry name" value="HTHLYSR"/>
</dbReference>
<evidence type="ECO:0000259" key="5">
    <source>
        <dbReference type="PROSITE" id="PS50931"/>
    </source>
</evidence>
<dbReference type="Proteomes" id="UP000619295">
    <property type="component" value="Unassembled WGS sequence"/>
</dbReference>
<keyword evidence="4" id="KW-0804">Transcription</keyword>
<dbReference type="Gene3D" id="1.10.10.10">
    <property type="entry name" value="Winged helix-like DNA-binding domain superfamily/Winged helix DNA-binding domain"/>
    <property type="match status" value="1"/>
</dbReference>
<dbReference type="Pfam" id="PF00126">
    <property type="entry name" value="HTH_1"/>
    <property type="match status" value="1"/>
</dbReference>
<dbReference type="SUPFAM" id="SSF46785">
    <property type="entry name" value="Winged helix' DNA-binding domain"/>
    <property type="match status" value="1"/>
</dbReference>
<dbReference type="InterPro" id="IPR058163">
    <property type="entry name" value="LysR-type_TF_proteobact-type"/>
</dbReference>
<evidence type="ECO:0000256" key="1">
    <source>
        <dbReference type="ARBA" id="ARBA00009437"/>
    </source>
</evidence>
<dbReference type="AlphaFoldDB" id="A0A927I0S7"/>
<dbReference type="GO" id="GO:0043565">
    <property type="term" value="F:sequence-specific DNA binding"/>
    <property type="evidence" value="ECO:0007669"/>
    <property type="project" value="TreeGrafter"/>
</dbReference>
<evidence type="ECO:0000256" key="2">
    <source>
        <dbReference type="ARBA" id="ARBA00023015"/>
    </source>
</evidence>
<dbReference type="InterPro" id="IPR000847">
    <property type="entry name" value="LysR_HTH_N"/>
</dbReference>
<comment type="similarity">
    <text evidence="1">Belongs to the LysR transcriptional regulatory family.</text>
</comment>
<gene>
    <name evidence="6" type="ORF">IED13_08390</name>
</gene>
<dbReference type="CDD" id="cd08432">
    <property type="entry name" value="PBP2_GcdR_TrpI_HvrB_AmpR_like"/>
    <property type="match status" value="1"/>
</dbReference>
<dbReference type="GO" id="GO:0006351">
    <property type="term" value="P:DNA-templated transcription"/>
    <property type="evidence" value="ECO:0007669"/>
    <property type="project" value="TreeGrafter"/>
</dbReference>
<keyword evidence="3" id="KW-0238">DNA-binding</keyword>
<dbReference type="PANTHER" id="PTHR30537">
    <property type="entry name" value="HTH-TYPE TRANSCRIPTIONAL REGULATOR"/>
    <property type="match status" value="1"/>
</dbReference>
<reference evidence="6" key="1">
    <citation type="submission" date="2020-09" db="EMBL/GenBank/DDBJ databases">
        <title>Bosea spartocytisi sp. nov. a root nodule endophyte of Spartocytisus supranubius in the high mountain ecosystem fo the Teide National Park (Canary Islands, Spain).</title>
        <authorList>
            <person name="Pulido-Suarez L."/>
            <person name="Peix A."/>
            <person name="Igual J.M."/>
            <person name="Socas-Perez N."/>
            <person name="Velazquez E."/>
            <person name="Flores-Felix J.D."/>
            <person name="Leon-Barrios M."/>
        </authorList>
    </citation>
    <scope>NUCLEOTIDE SEQUENCE</scope>
    <source>
        <strain evidence="6">SSUT16</strain>
    </source>
</reference>
<dbReference type="PROSITE" id="PS50931">
    <property type="entry name" value="HTH_LYSR"/>
    <property type="match status" value="1"/>
</dbReference>
<proteinExistence type="inferred from homology"/>
<feature type="domain" description="HTH lysR-type" evidence="5">
    <location>
        <begin position="6"/>
        <end position="63"/>
    </location>
</feature>
<dbReference type="RefSeq" id="WP_051987509.1">
    <property type="nucleotide sequence ID" value="NZ_JACXWY010000004.1"/>
</dbReference>